<dbReference type="InParanoid" id="A0A168RVC8"/>
<reference evidence="2" key="1">
    <citation type="submission" date="2016-04" db="EMBL/GenBank/DDBJ databases">
        <authorList>
            <person name="Evans L.H."/>
            <person name="Alamgir A."/>
            <person name="Owens N."/>
            <person name="Weber N.D."/>
            <person name="Virtaneva K."/>
            <person name="Barbian K."/>
            <person name="Babar A."/>
            <person name="Rosenke K."/>
        </authorList>
    </citation>
    <scope>NUCLEOTIDE SEQUENCE [LARGE SCALE GENOMIC DNA]</scope>
    <source>
        <strain evidence="2">CBS 101.48</strain>
    </source>
</reference>
<protein>
    <recommendedName>
        <fullName evidence="1">PRELI/MSF1 domain-containing protein</fullName>
    </recommendedName>
</protein>
<dbReference type="GO" id="GO:0005758">
    <property type="term" value="C:mitochondrial intermembrane space"/>
    <property type="evidence" value="ECO:0007669"/>
    <property type="project" value="InterPro"/>
</dbReference>
<dbReference type="AlphaFoldDB" id="A0A168RVC8"/>
<evidence type="ECO:0000313" key="2">
    <source>
        <dbReference type="EMBL" id="SAM07442.1"/>
    </source>
</evidence>
<keyword evidence="3" id="KW-1185">Reference proteome</keyword>
<dbReference type="EMBL" id="LT554760">
    <property type="protein sequence ID" value="SAM07442.1"/>
    <property type="molecule type" value="Genomic_DNA"/>
</dbReference>
<dbReference type="InterPro" id="IPR037365">
    <property type="entry name" value="Slowmo/Ups"/>
</dbReference>
<name>A0A168RVC8_ABSGL</name>
<dbReference type="InterPro" id="IPR006797">
    <property type="entry name" value="PRELI/MSF1_dom"/>
</dbReference>
<evidence type="ECO:0000313" key="3">
    <source>
        <dbReference type="Proteomes" id="UP000078561"/>
    </source>
</evidence>
<dbReference type="Proteomes" id="UP000078561">
    <property type="component" value="Unassembled WGS sequence"/>
</dbReference>
<dbReference type="PANTHER" id="PTHR11158">
    <property type="entry name" value="MSF1/PX19 RELATED"/>
    <property type="match status" value="1"/>
</dbReference>
<dbReference type="OrthoDB" id="407630at2759"/>
<evidence type="ECO:0000259" key="1">
    <source>
        <dbReference type="PROSITE" id="PS50904"/>
    </source>
</evidence>
<dbReference type="Pfam" id="PF04707">
    <property type="entry name" value="PRELI"/>
    <property type="match status" value="1"/>
</dbReference>
<dbReference type="PROSITE" id="PS50904">
    <property type="entry name" value="PRELI_MSF1"/>
    <property type="match status" value="1"/>
</dbReference>
<dbReference type="STRING" id="4829.A0A168RVC8"/>
<proteinExistence type="predicted"/>
<dbReference type="FunCoup" id="A0A168RVC8">
    <property type="interactions" value="351"/>
</dbReference>
<organism evidence="2">
    <name type="scientific">Absidia glauca</name>
    <name type="common">Pin mould</name>
    <dbReference type="NCBI Taxonomy" id="4829"/>
    <lineage>
        <taxon>Eukaryota</taxon>
        <taxon>Fungi</taxon>
        <taxon>Fungi incertae sedis</taxon>
        <taxon>Mucoromycota</taxon>
        <taxon>Mucoromycotina</taxon>
        <taxon>Mucoromycetes</taxon>
        <taxon>Mucorales</taxon>
        <taxon>Cunninghamellaceae</taxon>
        <taxon>Absidia</taxon>
    </lineage>
</organism>
<gene>
    <name evidence="2" type="primary">ABSGL_13085.1 scaffold 13659</name>
</gene>
<accession>A0A168RVC8</accession>
<sequence>MKLFKSVHDFNYEWNLVSTAQWQKYPNENCPHVQHVDVLNRSVDRETGVLTTERLITVEQNVPSLIRKILGTGTTQYVREISIIDPKAKTLTMRSINLTMANLLKVEETIVYQVHPEAKEKTQFTQQAAISAGNVMSRWGSIVEDFSLKRFQQNAAVGREGFAKVLERFVVMAEAAESNKVAGLDQ</sequence>
<feature type="domain" description="PRELI/MSF1" evidence="1">
    <location>
        <begin position="1"/>
        <end position="174"/>
    </location>
</feature>
<dbReference type="OMA" id="MMKIWST"/>